<evidence type="ECO:0000256" key="1">
    <source>
        <dbReference type="PIRSR" id="PIRSR605019-1"/>
    </source>
</evidence>
<evidence type="ECO:0000313" key="4">
    <source>
        <dbReference type="Proteomes" id="UP000509636"/>
    </source>
</evidence>
<feature type="binding site" evidence="1">
    <location>
        <position position="179"/>
    </location>
    <ligand>
        <name>Zn(2+)</name>
        <dbReference type="ChEBI" id="CHEBI:29105"/>
    </ligand>
</feature>
<dbReference type="SUPFAM" id="SSF48150">
    <property type="entry name" value="DNA-glycosylase"/>
    <property type="match status" value="1"/>
</dbReference>
<dbReference type="EMBL" id="JAGHKT020000001">
    <property type="protein sequence ID" value="MCM5671227.1"/>
    <property type="molecule type" value="Genomic_DNA"/>
</dbReference>
<dbReference type="Proteomes" id="UP000665944">
    <property type="component" value="Unassembled WGS sequence"/>
</dbReference>
<dbReference type="EMBL" id="CP054550">
    <property type="protein sequence ID" value="QKQ29433.1"/>
    <property type="molecule type" value="Genomic_DNA"/>
</dbReference>
<accession>A0A1J6E1Z5</accession>
<dbReference type="InterPro" id="IPR052891">
    <property type="entry name" value="DNA-3mA_glycosylase"/>
</dbReference>
<dbReference type="InterPro" id="IPR011257">
    <property type="entry name" value="DNA_glycosylase"/>
</dbReference>
<feature type="binding site" evidence="1">
    <location>
        <position position="4"/>
    </location>
    <ligand>
        <name>Zn(2+)</name>
        <dbReference type="ChEBI" id="CHEBI:29105"/>
    </ligand>
</feature>
<dbReference type="eggNOG" id="COG2818">
    <property type="taxonomic scope" value="Bacteria"/>
</dbReference>
<keyword evidence="5" id="KW-1185">Reference proteome</keyword>
<dbReference type="PANTHER" id="PTHR30037:SF4">
    <property type="entry name" value="DNA-3-METHYLADENINE GLYCOSYLASE I"/>
    <property type="match status" value="1"/>
</dbReference>
<name>A0A1J6E1Z5_STAHO</name>
<dbReference type="GO" id="GO:0008725">
    <property type="term" value="F:DNA-3-methyladenine glycosylase activity"/>
    <property type="evidence" value="ECO:0007669"/>
    <property type="project" value="InterPro"/>
</dbReference>
<dbReference type="AlphaFoldDB" id="A0A1J6E1Z5"/>
<reference evidence="3 4" key="1">
    <citation type="submission" date="2019-09" db="EMBL/GenBank/DDBJ databases">
        <title>FDA dAtabase for Regulatory Grade micrObial Sequences (FDA-ARGOS): Supporting development and validation of Infectious Disease Dx tests.</title>
        <authorList>
            <person name="Sciortino C."/>
            <person name="Tallon L."/>
            <person name="Sadzewicz L."/>
            <person name="Vavikolanu K."/>
            <person name="Mehta A."/>
            <person name="Aluvathingal J."/>
            <person name="Nadendla S."/>
            <person name="Nandy P."/>
            <person name="Geyer C."/>
            <person name="Yan Y."/>
            <person name="Sichtig H."/>
        </authorList>
    </citation>
    <scope>NUCLEOTIDE SEQUENCE [LARGE SCALE GENOMIC DNA]</scope>
    <source>
        <strain evidence="3 4">FDAARGOS_661</strain>
    </source>
</reference>
<dbReference type="Pfam" id="PF03352">
    <property type="entry name" value="Adenine_glyco"/>
    <property type="match status" value="1"/>
</dbReference>
<evidence type="ECO:0000313" key="2">
    <source>
        <dbReference type="EMBL" id="MCM5671227.1"/>
    </source>
</evidence>
<dbReference type="RefSeq" id="WP_002448956.1">
    <property type="nucleotide sequence ID" value="NZ_CABMJU010000052.1"/>
</dbReference>
<dbReference type="GO" id="GO:0006284">
    <property type="term" value="P:base-excision repair"/>
    <property type="evidence" value="ECO:0007669"/>
    <property type="project" value="InterPro"/>
</dbReference>
<dbReference type="PANTHER" id="PTHR30037">
    <property type="entry name" value="DNA-3-METHYLADENINE GLYCOSYLASE 1"/>
    <property type="match status" value="1"/>
</dbReference>
<organism evidence="2 5">
    <name type="scientific">Staphylococcus hominis</name>
    <dbReference type="NCBI Taxonomy" id="1290"/>
    <lineage>
        <taxon>Bacteria</taxon>
        <taxon>Bacillati</taxon>
        <taxon>Bacillota</taxon>
        <taxon>Bacilli</taxon>
        <taxon>Bacillales</taxon>
        <taxon>Staphylococcaceae</taxon>
        <taxon>Staphylococcus</taxon>
    </lineage>
</organism>
<dbReference type="InterPro" id="IPR005019">
    <property type="entry name" value="Adenine_glyco"/>
</dbReference>
<evidence type="ECO:0000313" key="5">
    <source>
        <dbReference type="Proteomes" id="UP000665944"/>
    </source>
</evidence>
<keyword evidence="1" id="KW-0862">Zinc</keyword>
<feature type="binding site" evidence="1">
    <location>
        <position position="175"/>
    </location>
    <ligand>
        <name>Zn(2+)</name>
        <dbReference type="ChEBI" id="CHEBI:29105"/>
    </ligand>
</feature>
<reference evidence="2 5" key="2">
    <citation type="submission" date="2022-06" db="EMBL/GenBank/DDBJ databases">
        <title>Staphylococcus hominis ShoR14 genome sequence.</title>
        <authorList>
            <person name="Yeo C.C."/>
            <person name="Chew C.H."/>
            <person name="Che Hamzah A.M."/>
            <person name="Al-Trad E.I."/>
        </authorList>
    </citation>
    <scope>NUCLEOTIDE SEQUENCE [LARGE SCALE GENOMIC DNA]</scope>
    <source>
        <strain evidence="2 5">ShoR14</strain>
    </source>
</reference>
<proteinExistence type="predicted"/>
<protein>
    <submittedName>
        <fullName evidence="2">DNA-3-methyladenine glycosylase I</fullName>
    </submittedName>
</protein>
<dbReference type="Proteomes" id="UP000509636">
    <property type="component" value="Chromosome"/>
</dbReference>
<feature type="binding site" evidence="1">
    <location>
        <position position="17"/>
    </location>
    <ligand>
        <name>Zn(2+)</name>
        <dbReference type="ChEBI" id="CHEBI:29105"/>
    </ligand>
</feature>
<dbReference type="Gene3D" id="1.10.340.30">
    <property type="entry name" value="Hypothetical protein, domain 2"/>
    <property type="match status" value="1"/>
</dbReference>
<gene>
    <name evidence="3" type="ORF">FOB69_11385</name>
    <name evidence="2" type="ORF">J7T32_000415</name>
</gene>
<keyword evidence="1" id="KW-0479">Metal-binding</keyword>
<sequence>MNACAFGTTDPIYLDYHNKVWGQPDFNSLSLFKLLALESQHAGLSWLTILKKKEAYEKAFHQFDPIKISKMTEKDINALMTFPNIVHNRKKLEAIVSQAKGYLQIEKEYGSFSKFLWSYVDGHPIDLHYKTPSERITVDERAKQLSKDLKAYGFKFLGPVTVFSFMEAAGLYDAHLEGCPSKPNH</sequence>
<dbReference type="GO" id="GO:0046872">
    <property type="term" value="F:metal ion binding"/>
    <property type="evidence" value="ECO:0007669"/>
    <property type="project" value="UniProtKB-KW"/>
</dbReference>
<evidence type="ECO:0000313" key="3">
    <source>
        <dbReference type="EMBL" id="QKQ29433.1"/>
    </source>
</evidence>